<proteinExistence type="predicted"/>
<accession>T1JN85</accession>
<evidence type="ECO:0000259" key="2">
    <source>
        <dbReference type="PROSITE" id="PS50222"/>
    </source>
</evidence>
<dbReference type="HOGENOM" id="CLU_2078988_0_0_1"/>
<dbReference type="Pfam" id="PF13499">
    <property type="entry name" value="EF-hand_7"/>
    <property type="match status" value="1"/>
</dbReference>
<sequence>METIYFLYMGEIDAKNRLEQLFVACDKNGSGFIGRCELRDLCAGLGLGCTEADALFADLDRNGDGRIDLEDFAAGFREFVLVRPEEPMTETTNTDVEKKRKQVLSTWKQIDAITGHFL</sequence>
<dbReference type="GO" id="GO:0005509">
    <property type="term" value="F:calcium ion binding"/>
    <property type="evidence" value="ECO:0007669"/>
    <property type="project" value="InterPro"/>
</dbReference>
<dbReference type="EMBL" id="JH431176">
    <property type="status" value="NOT_ANNOTATED_CDS"/>
    <property type="molecule type" value="Genomic_DNA"/>
</dbReference>
<dbReference type="SUPFAM" id="SSF47473">
    <property type="entry name" value="EF-hand"/>
    <property type="match status" value="1"/>
</dbReference>
<evidence type="ECO:0000313" key="3">
    <source>
        <dbReference type="EnsemblMetazoa" id="SMAR015314-PA"/>
    </source>
</evidence>
<reference evidence="4" key="1">
    <citation type="submission" date="2011-05" db="EMBL/GenBank/DDBJ databases">
        <authorList>
            <person name="Richards S.R."/>
            <person name="Qu J."/>
            <person name="Jiang H."/>
            <person name="Jhangiani S.N."/>
            <person name="Agravi P."/>
            <person name="Goodspeed R."/>
            <person name="Gross S."/>
            <person name="Mandapat C."/>
            <person name="Jackson L."/>
            <person name="Mathew T."/>
            <person name="Pu L."/>
            <person name="Thornton R."/>
            <person name="Saada N."/>
            <person name="Wilczek-Boney K.B."/>
            <person name="Lee S."/>
            <person name="Kovar C."/>
            <person name="Wu Y."/>
            <person name="Scherer S.E."/>
            <person name="Worley K.C."/>
            <person name="Muzny D.M."/>
            <person name="Gibbs R."/>
        </authorList>
    </citation>
    <scope>NUCLEOTIDE SEQUENCE</scope>
    <source>
        <strain evidence="4">Brora</strain>
    </source>
</reference>
<dbReference type="SMART" id="SM00054">
    <property type="entry name" value="EFh"/>
    <property type="match status" value="2"/>
</dbReference>
<dbReference type="CDD" id="cd00051">
    <property type="entry name" value="EFh"/>
    <property type="match status" value="1"/>
</dbReference>
<dbReference type="PhylomeDB" id="T1JN85"/>
<name>T1JN85_STRMM</name>
<dbReference type="Proteomes" id="UP000014500">
    <property type="component" value="Unassembled WGS sequence"/>
</dbReference>
<dbReference type="STRING" id="126957.T1JN85"/>
<dbReference type="InterPro" id="IPR011992">
    <property type="entry name" value="EF-hand-dom_pair"/>
</dbReference>
<dbReference type="AlphaFoldDB" id="T1JN85"/>
<organism evidence="3 4">
    <name type="scientific">Strigamia maritima</name>
    <name type="common">European centipede</name>
    <name type="synonym">Geophilus maritimus</name>
    <dbReference type="NCBI Taxonomy" id="126957"/>
    <lineage>
        <taxon>Eukaryota</taxon>
        <taxon>Metazoa</taxon>
        <taxon>Ecdysozoa</taxon>
        <taxon>Arthropoda</taxon>
        <taxon>Myriapoda</taxon>
        <taxon>Chilopoda</taxon>
        <taxon>Pleurostigmophora</taxon>
        <taxon>Geophilomorpha</taxon>
        <taxon>Linotaeniidae</taxon>
        <taxon>Strigamia</taxon>
    </lineage>
</organism>
<dbReference type="InterPro" id="IPR018247">
    <property type="entry name" value="EF_Hand_1_Ca_BS"/>
</dbReference>
<dbReference type="EnsemblMetazoa" id="SMAR015314-RA">
    <property type="protein sequence ID" value="SMAR015314-PA"/>
    <property type="gene ID" value="SMAR015314"/>
</dbReference>
<protein>
    <recommendedName>
        <fullName evidence="2">EF-hand domain-containing protein</fullName>
    </recommendedName>
</protein>
<reference evidence="3" key="2">
    <citation type="submission" date="2015-02" db="UniProtKB">
        <authorList>
            <consortium name="EnsemblMetazoa"/>
        </authorList>
    </citation>
    <scope>IDENTIFICATION</scope>
</reference>
<feature type="domain" description="EF-hand" evidence="2">
    <location>
        <begin position="13"/>
        <end position="48"/>
    </location>
</feature>
<dbReference type="Gene3D" id="1.10.238.10">
    <property type="entry name" value="EF-hand"/>
    <property type="match status" value="1"/>
</dbReference>
<dbReference type="InterPro" id="IPR002048">
    <property type="entry name" value="EF_hand_dom"/>
</dbReference>
<feature type="domain" description="EF-hand" evidence="2">
    <location>
        <begin position="51"/>
        <end position="82"/>
    </location>
</feature>
<keyword evidence="1" id="KW-0106">Calcium</keyword>
<evidence type="ECO:0000313" key="4">
    <source>
        <dbReference type="Proteomes" id="UP000014500"/>
    </source>
</evidence>
<evidence type="ECO:0000256" key="1">
    <source>
        <dbReference type="ARBA" id="ARBA00022837"/>
    </source>
</evidence>
<dbReference type="PROSITE" id="PS50222">
    <property type="entry name" value="EF_HAND_2"/>
    <property type="match status" value="2"/>
</dbReference>
<dbReference type="PROSITE" id="PS00018">
    <property type="entry name" value="EF_HAND_1"/>
    <property type="match status" value="2"/>
</dbReference>
<keyword evidence="4" id="KW-1185">Reference proteome</keyword>